<evidence type="ECO:0000256" key="3">
    <source>
        <dbReference type="ARBA" id="ARBA00022729"/>
    </source>
</evidence>
<protein>
    <submittedName>
        <fullName evidence="5">Sugar ABC transporter substrate-binding protein</fullName>
    </submittedName>
</protein>
<accession>A0A2T1DIR7</accession>
<evidence type="ECO:0000256" key="2">
    <source>
        <dbReference type="ARBA" id="ARBA00022448"/>
    </source>
</evidence>
<dbReference type="PANTHER" id="PTHR30061:SF50">
    <property type="entry name" value="MALTOSE_MALTODEXTRIN-BINDING PERIPLASMIC PROTEIN"/>
    <property type="match status" value="1"/>
</dbReference>
<gene>
    <name evidence="5" type="ORF">C7B65_08030</name>
</gene>
<feature type="chain" id="PRO_5015703128" evidence="4">
    <location>
        <begin position="26"/>
        <end position="450"/>
    </location>
</feature>
<evidence type="ECO:0000256" key="4">
    <source>
        <dbReference type="SAM" id="SignalP"/>
    </source>
</evidence>
<dbReference type="OrthoDB" id="383937at2"/>
<keyword evidence="3 4" id="KW-0732">Signal</keyword>
<dbReference type="Gene3D" id="3.40.190.10">
    <property type="entry name" value="Periplasmic binding protein-like II"/>
    <property type="match status" value="1"/>
</dbReference>
<dbReference type="STRING" id="1920490.GCA_001895925_04182"/>
<evidence type="ECO:0000313" key="5">
    <source>
        <dbReference type="EMBL" id="PSB20377.1"/>
    </source>
</evidence>
<dbReference type="PANTHER" id="PTHR30061">
    <property type="entry name" value="MALTOSE-BINDING PERIPLASMIC PROTEIN"/>
    <property type="match status" value="1"/>
</dbReference>
<keyword evidence="6" id="KW-1185">Reference proteome</keyword>
<feature type="signal peptide" evidence="4">
    <location>
        <begin position="1"/>
        <end position="25"/>
    </location>
</feature>
<name>A0A2T1DIR7_9CYAN</name>
<dbReference type="CDD" id="cd13585">
    <property type="entry name" value="PBP2_TMBP_like"/>
    <property type="match status" value="1"/>
</dbReference>
<dbReference type="GO" id="GO:0015768">
    <property type="term" value="P:maltose transport"/>
    <property type="evidence" value="ECO:0007669"/>
    <property type="project" value="TreeGrafter"/>
</dbReference>
<sequence>MIQILRRLSILTPLLLCLSGCRSNATQEGTIQVWVHTGQAAERQTIEQQVDRFNASQTEAKVALTFIPEGSYNAQLQSASVSKDLPDVVELDGPSVYNYIWQGNLIAIDPLLSPQIQQDLLPSILNQGTYKGRLYSVGTFDSGLGLYARRSRLEAAGVRIPKGNQDAWTAQEFNQVLVALAKQDPDRQVLDLKLNSRGEWYSYAFLPLIYSAGGRVDQPSVDRFLNSSSAVFAMQQIQGWIQKGYVDPNVDDASFASGRVALAWGGHWDYQTYAKAAGNDLVLLPLPNFGNGSKTAQGSWSWGITTNSKQPKVAARFLEFLLQPDEVLAIATANSAVPGTKRATAQSKLYAKGGPLSLFSSQLLAGQTVSRPQTPAYPVITSTFEQAFADIRNGLDVKTTLDKAATAIAIDLQDNQGYPDVHSVSYLPIFGLTSSKSENHDRAENTKTQR</sequence>
<dbReference type="EMBL" id="PVWG01000006">
    <property type="protein sequence ID" value="PSB20377.1"/>
    <property type="molecule type" value="Genomic_DNA"/>
</dbReference>
<evidence type="ECO:0000256" key="1">
    <source>
        <dbReference type="ARBA" id="ARBA00008520"/>
    </source>
</evidence>
<reference evidence="5 6" key="1">
    <citation type="submission" date="2018-02" db="EMBL/GenBank/DDBJ databases">
        <authorList>
            <person name="Cohen D.B."/>
            <person name="Kent A.D."/>
        </authorList>
    </citation>
    <scope>NUCLEOTIDE SEQUENCE [LARGE SCALE GENOMIC DNA]</scope>
    <source>
        <strain evidence="5 6">ULC007</strain>
    </source>
</reference>
<proteinExistence type="inferred from homology"/>
<dbReference type="GO" id="GO:0055052">
    <property type="term" value="C:ATP-binding cassette (ABC) transporter complex, substrate-binding subunit-containing"/>
    <property type="evidence" value="ECO:0007669"/>
    <property type="project" value="TreeGrafter"/>
</dbReference>
<organism evidence="5 6">
    <name type="scientific">Phormidesmis priestleyi ULC007</name>
    <dbReference type="NCBI Taxonomy" id="1920490"/>
    <lineage>
        <taxon>Bacteria</taxon>
        <taxon>Bacillati</taxon>
        <taxon>Cyanobacteriota</taxon>
        <taxon>Cyanophyceae</taxon>
        <taxon>Leptolyngbyales</taxon>
        <taxon>Leptolyngbyaceae</taxon>
        <taxon>Phormidesmis</taxon>
    </lineage>
</organism>
<dbReference type="GO" id="GO:0042956">
    <property type="term" value="P:maltodextrin transmembrane transport"/>
    <property type="evidence" value="ECO:0007669"/>
    <property type="project" value="TreeGrafter"/>
</dbReference>
<dbReference type="RefSeq" id="WP_073070296.1">
    <property type="nucleotide sequence ID" value="NZ_MPPI01000006.1"/>
</dbReference>
<dbReference type="Proteomes" id="UP000238634">
    <property type="component" value="Unassembled WGS sequence"/>
</dbReference>
<dbReference type="GO" id="GO:1901982">
    <property type="term" value="F:maltose binding"/>
    <property type="evidence" value="ECO:0007669"/>
    <property type="project" value="TreeGrafter"/>
</dbReference>
<dbReference type="AlphaFoldDB" id="A0A2T1DIR7"/>
<reference evidence="5 6" key="2">
    <citation type="submission" date="2018-03" db="EMBL/GenBank/DDBJ databases">
        <title>The ancient ancestry and fast evolution of plastids.</title>
        <authorList>
            <person name="Moore K.R."/>
            <person name="Magnabosco C."/>
            <person name="Momper L."/>
            <person name="Gold D.A."/>
            <person name="Bosak T."/>
            <person name="Fournier G.P."/>
        </authorList>
    </citation>
    <scope>NUCLEOTIDE SEQUENCE [LARGE SCALE GENOMIC DNA]</scope>
    <source>
        <strain evidence="5 6">ULC007</strain>
    </source>
</reference>
<dbReference type="SUPFAM" id="SSF53850">
    <property type="entry name" value="Periplasmic binding protein-like II"/>
    <property type="match status" value="1"/>
</dbReference>
<comment type="similarity">
    <text evidence="1">Belongs to the bacterial solute-binding protein 1 family.</text>
</comment>
<keyword evidence="2" id="KW-0813">Transport</keyword>
<comment type="caution">
    <text evidence="5">The sequence shown here is derived from an EMBL/GenBank/DDBJ whole genome shotgun (WGS) entry which is preliminary data.</text>
</comment>
<evidence type="ECO:0000313" key="6">
    <source>
        <dbReference type="Proteomes" id="UP000238634"/>
    </source>
</evidence>
<dbReference type="Pfam" id="PF13416">
    <property type="entry name" value="SBP_bac_8"/>
    <property type="match status" value="1"/>
</dbReference>
<dbReference type="InterPro" id="IPR006059">
    <property type="entry name" value="SBP"/>
</dbReference>